<dbReference type="EMBL" id="SLXJ01000002">
    <property type="protein sequence ID" value="TCP18610.1"/>
    <property type="molecule type" value="Genomic_DNA"/>
</dbReference>
<comment type="caution">
    <text evidence="3">The sequence shown here is derived from an EMBL/GenBank/DDBJ whole genome shotgun (WGS) entry which is preliminary data.</text>
</comment>
<accession>A0A4R2NBZ9</accession>
<feature type="signal peptide" evidence="2">
    <location>
        <begin position="1"/>
        <end position="20"/>
    </location>
</feature>
<feature type="coiled-coil region" evidence="1">
    <location>
        <begin position="169"/>
        <end position="198"/>
    </location>
</feature>
<keyword evidence="1" id="KW-0175">Coiled coil</keyword>
<evidence type="ECO:0000256" key="2">
    <source>
        <dbReference type="SAM" id="SignalP"/>
    </source>
</evidence>
<reference evidence="3 4" key="1">
    <citation type="submission" date="2019-03" db="EMBL/GenBank/DDBJ databases">
        <title>Genomic Encyclopedia of Type Strains, Phase IV (KMG-IV): sequencing the most valuable type-strain genomes for metagenomic binning, comparative biology and taxonomic classification.</title>
        <authorList>
            <person name="Goeker M."/>
        </authorList>
    </citation>
    <scope>NUCLEOTIDE SEQUENCE [LARGE SCALE GENOMIC DNA]</scope>
    <source>
        <strain evidence="3 4">DSM 16380</strain>
    </source>
</reference>
<gene>
    <name evidence="3" type="ORF">EV693_102290</name>
</gene>
<evidence type="ECO:0000313" key="4">
    <source>
        <dbReference type="Proteomes" id="UP000295537"/>
    </source>
</evidence>
<evidence type="ECO:0008006" key="5">
    <source>
        <dbReference type="Google" id="ProtNLM"/>
    </source>
</evidence>
<dbReference type="AlphaFoldDB" id="A0A4R2NBZ9"/>
<keyword evidence="4" id="KW-1185">Reference proteome</keyword>
<dbReference type="Proteomes" id="UP000295537">
    <property type="component" value="Unassembled WGS sequence"/>
</dbReference>
<proteinExistence type="predicted"/>
<keyword evidence="2" id="KW-0732">Signal</keyword>
<protein>
    <recommendedName>
        <fullName evidence="5">Chalcone isomerase-like protein</fullName>
    </recommendedName>
</protein>
<evidence type="ECO:0000256" key="1">
    <source>
        <dbReference type="SAM" id="Coils"/>
    </source>
</evidence>
<feature type="chain" id="PRO_5020657653" description="Chalcone isomerase-like protein" evidence="2">
    <location>
        <begin position="21"/>
        <end position="224"/>
    </location>
</feature>
<dbReference type="RefSeq" id="WP_243694547.1">
    <property type="nucleotide sequence ID" value="NZ_LVXA01000001.1"/>
</dbReference>
<evidence type="ECO:0000313" key="3">
    <source>
        <dbReference type="EMBL" id="TCP18610.1"/>
    </source>
</evidence>
<sequence>MSHSNIIAICLLFCSGIVSANWKKINDADYSWGPFTIYNITLFSEDGRYTPNTRPLMLTLKYAKPVDGRDFAISLARSWSNLGITLPEQDDIVDRLRKIIPNIKKDDLLSYIALKEKGYFILNDTVIPEEFNQDFNDAVLAIWLDPRVEIGRKLLINQPTPEQLDLIRHSELEKEKEKAEETKNEQKKESQLERLEWDIPEMEIIPNADPQPFIPHASRLKLTN</sequence>
<name>A0A4R2NBZ9_9PAST</name>
<organism evidence="3 4">
    <name type="scientific">Nicoletella semolina</name>
    <dbReference type="NCBI Taxonomy" id="271160"/>
    <lineage>
        <taxon>Bacteria</taxon>
        <taxon>Pseudomonadati</taxon>
        <taxon>Pseudomonadota</taxon>
        <taxon>Gammaproteobacteria</taxon>
        <taxon>Pasteurellales</taxon>
        <taxon>Pasteurellaceae</taxon>
        <taxon>Nicoletella</taxon>
    </lineage>
</organism>